<feature type="transmembrane region" description="Helical" evidence="10">
    <location>
        <begin position="91"/>
        <end position="110"/>
    </location>
</feature>
<keyword evidence="12" id="KW-1185">Reference proteome</keyword>
<feature type="transmembrane region" description="Helical" evidence="10">
    <location>
        <begin position="276"/>
        <end position="295"/>
    </location>
</feature>
<evidence type="ECO:0000256" key="3">
    <source>
        <dbReference type="ARBA" id="ARBA00005985"/>
    </source>
</evidence>
<organism evidence="11 12">
    <name type="scientific">Paramicrosporidium saccamoebae</name>
    <dbReference type="NCBI Taxonomy" id="1246581"/>
    <lineage>
        <taxon>Eukaryota</taxon>
        <taxon>Fungi</taxon>
        <taxon>Fungi incertae sedis</taxon>
        <taxon>Cryptomycota</taxon>
        <taxon>Cryptomycota incertae sedis</taxon>
        <taxon>Paramicrosporidium</taxon>
    </lineage>
</organism>
<dbReference type="NCBIfam" id="TIGR01474">
    <property type="entry name" value="ubiA_proteo"/>
    <property type="match status" value="1"/>
</dbReference>
<evidence type="ECO:0000313" key="11">
    <source>
        <dbReference type="EMBL" id="PJF19034.1"/>
    </source>
</evidence>
<keyword evidence="10" id="KW-0831">Ubiquinone biosynthesis</keyword>
<dbReference type="Pfam" id="PF01040">
    <property type="entry name" value="UbiA"/>
    <property type="match status" value="1"/>
</dbReference>
<dbReference type="PROSITE" id="PS00943">
    <property type="entry name" value="UBIA"/>
    <property type="match status" value="1"/>
</dbReference>
<dbReference type="GO" id="GO:0008412">
    <property type="term" value="F:4-hydroxybenzoate polyprenyltransferase activity"/>
    <property type="evidence" value="ECO:0007669"/>
    <property type="project" value="UniProtKB-EC"/>
</dbReference>
<keyword evidence="7 10" id="KW-0472">Membrane</keyword>
<dbReference type="OrthoDB" id="18170at2759"/>
<dbReference type="InterPro" id="IPR000537">
    <property type="entry name" value="UbiA_prenyltransferase"/>
</dbReference>
<dbReference type="Proteomes" id="UP000240830">
    <property type="component" value="Unassembled WGS sequence"/>
</dbReference>
<keyword evidence="6 10" id="KW-1133">Transmembrane helix</keyword>
<evidence type="ECO:0000256" key="2">
    <source>
        <dbReference type="ARBA" id="ARBA00004292"/>
    </source>
</evidence>
<evidence type="ECO:0000256" key="9">
    <source>
        <dbReference type="ARBA" id="ARBA00058997"/>
    </source>
</evidence>
<dbReference type="PANTHER" id="PTHR11048">
    <property type="entry name" value="PRENYLTRANSFERASES"/>
    <property type="match status" value="1"/>
</dbReference>
<comment type="function">
    <text evidence="9 10">Catalyzes the prenylation of para-hydroxybenzoate (PHB) with an all-trans polyprenyl group. Mediates the second step in the final reaction sequence of coenzyme Q (CoQ) biosynthesis, which is the condensation of the polyisoprenoid side chain with PHB, generating the first membrane-bound Q intermediate.</text>
</comment>
<dbReference type="STRING" id="1246581.A0A2H9TMR8"/>
<dbReference type="InterPro" id="IPR044878">
    <property type="entry name" value="UbiA_sf"/>
</dbReference>
<dbReference type="PANTHER" id="PTHR11048:SF28">
    <property type="entry name" value="4-HYDROXYBENZOATE POLYPRENYLTRANSFERASE, MITOCHONDRIAL"/>
    <property type="match status" value="1"/>
</dbReference>
<feature type="transmembrane region" description="Helical" evidence="10">
    <location>
        <begin position="165"/>
        <end position="184"/>
    </location>
</feature>
<dbReference type="GO" id="GO:0005743">
    <property type="term" value="C:mitochondrial inner membrane"/>
    <property type="evidence" value="ECO:0007669"/>
    <property type="project" value="UniProtKB-SubCell"/>
</dbReference>
<gene>
    <name evidence="11" type="ORF">PSACC_01152</name>
</gene>
<dbReference type="InterPro" id="IPR039653">
    <property type="entry name" value="Prenyltransferase"/>
</dbReference>
<evidence type="ECO:0000256" key="5">
    <source>
        <dbReference type="ARBA" id="ARBA00022692"/>
    </source>
</evidence>
<dbReference type="EMBL" id="MTSL01000085">
    <property type="protein sequence ID" value="PJF19034.1"/>
    <property type="molecule type" value="Genomic_DNA"/>
</dbReference>
<feature type="transmembrane region" description="Helical" evidence="10">
    <location>
        <begin position="141"/>
        <end position="159"/>
    </location>
</feature>
<dbReference type="Gene3D" id="1.20.120.1780">
    <property type="entry name" value="UbiA prenyltransferase"/>
    <property type="match status" value="1"/>
</dbReference>
<dbReference type="EC" id="2.5.1.39" evidence="10"/>
<dbReference type="UniPathway" id="UPA00232"/>
<evidence type="ECO:0000256" key="6">
    <source>
        <dbReference type="ARBA" id="ARBA00022989"/>
    </source>
</evidence>
<comment type="catalytic activity">
    <reaction evidence="8 10">
        <text>an all-trans-polyprenyl diphosphate + 4-hydroxybenzoate = a 4-hydroxy-3-(all-trans-polyprenyl)benzoate + diphosphate</text>
        <dbReference type="Rhea" id="RHEA:44504"/>
        <dbReference type="Rhea" id="RHEA-COMP:9514"/>
        <dbReference type="Rhea" id="RHEA-COMP:9564"/>
        <dbReference type="ChEBI" id="CHEBI:17879"/>
        <dbReference type="ChEBI" id="CHEBI:33019"/>
        <dbReference type="ChEBI" id="CHEBI:58914"/>
        <dbReference type="ChEBI" id="CHEBI:78396"/>
        <dbReference type="EC" id="2.5.1.39"/>
    </reaction>
</comment>
<comment type="subcellular location">
    <subcellularLocation>
        <location evidence="2 10">Mitochondrion inner membrane</location>
        <topology evidence="2 10">Multi-pass membrane protein</topology>
        <orientation evidence="2 10">Matrix side</orientation>
    </subcellularLocation>
</comment>
<comment type="pathway">
    <text evidence="10">Cofactor biosynthesis; ubiquinone biosynthesis.</text>
</comment>
<comment type="similarity">
    <text evidence="3 10">Belongs to the UbiA prenyltransferase family.</text>
</comment>
<evidence type="ECO:0000256" key="8">
    <source>
        <dbReference type="ARBA" id="ARBA00052313"/>
    </source>
</evidence>
<protein>
    <recommendedName>
        <fullName evidence="10">4-hydroxybenzoate polyprenyltransferase, mitochondrial</fullName>
        <shortName evidence="10">4-HB polyprenyltransferase</shortName>
        <ecNumber evidence="10">2.5.1.39</ecNumber>
    </recommendedName>
    <alternativeName>
        <fullName evidence="10">Para-hydroxybenzoate--polyprenyltransferase</fullName>
        <shortName evidence="10">PHB:PPT</shortName>
        <shortName evidence="10">PHB:polyprenyltransferase</shortName>
    </alternativeName>
</protein>
<dbReference type="CDD" id="cd13959">
    <property type="entry name" value="PT_UbiA_COQ2"/>
    <property type="match status" value="1"/>
</dbReference>
<comment type="cofactor">
    <cofactor evidence="1 10">
        <name>Mg(2+)</name>
        <dbReference type="ChEBI" id="CHEBI:18420"/>
    </cofactor>
</comment>
<keyword evidence="10" id="KW-0999">Mitochondrion inner membrane</keyword>
<proteinExistence type="inferred from homology"/>
<reference evidence="11 12" key="1">
    <citation type="submission" date="2016-10" db="EMBL/GenBank/DDBJ databases">
        <title>The genome of Paramicrosporidium saccamoebae is the missing link in understanding Cryptomycota and Microsporidia evolution.</title>
        <authorList>
            <person name="Quandt C.A."/>
            <person name="Beaudet D."/>
            <person name="Corsaro D."/>
            <person name="Michel R."/>
            <person name="Corradi N."/>
            <person name="James T."/>
        </authorList>
    </citation>
    <scope>NUCLEOTIDE SEQUENCE [LARGE SCALE GENOMIC DNA]</scope>
    <source>
        <strain evidence="11 12">KSL3</strain>
    </source>
</reference>
<dbReference type="GO" id="GO:0006744">
    <property type="term" value="P:ubiquinone biosynthetic process"/>
    <property type="evidence" value="ECO:0007669"/>
    <property type="project" value="UniProtKB-UniRule"/>
</dbReference>
<dbReference type="InterPro" id="IPR030470">
    <property type="entry name" value="UbiA_prenylTrfase_CS"/>
</dbReference>
<keyword evidence="10" id="KW-0496">Mitochondrion</keyword>
<evidence type="ECO:0000256" key="7">
    <source>
        <dbReference type="ARBA" id="ARBA00023136"/>
    </source>
</evidence>
<dbReference type="GO" id="GO:0008299">
    <property type="term" value="P:isoprenoid biosynthetic process"/>
    <property type="evidence" value="ECO:0007669"/>
    <property type="project" value="UniProtKB-UniRule"/>
</dbReference>
<dbReference type="AlphaFoldDB" id="A0A2H9TMR8"/>
<evidence type="ECO:0000256" key="1">
    <source>
        <dbReference type="ARBA" id="ARBA00001946"/>
    </source>
</evidence>
<evidence type="ECO:0000313" key="12">
    <source>
        <dbReference type="Proteomes" id="UP000240830"/>
    </source>
</evidence>
<dbReference type="FunFam" id="1.10.357.140:FF:000003">
    <property type="entry name" value="4-hydroxybenzoate polyprenyltransferase, mitochondrial"/>
    <property type="match status" value="1"/>
</dbReference>
<dbReference type="Gene3D" id="1.10.357.140">
    <property type="entry name" value="UbiA prenyltransferase"/>
    <property type="match status" value="1"/>
</dbReference>
<name>A0A2H9TMR8_9FUNG</name>
<keyword evidence="10" id="KW-0414">Isoprene biosynthesis</keyword>
<comment type="caution">
    <text evidence="11">The sequence shown here is derived from an EMBL/GenBank/DDBJ whole genome shotgun (WGS) entry which is preliminary data.</text>
</comment>
<accession>A0A2H9TMR8</accession>
<feature type="transmembrane region" description="Helical" evidence="10">
    <location>
        <begin position="238"/>
        <end position="256"/>
    </location>
</feature>
<evidence type="ECO:0000256" key="4">
    <source>
        <dbReference type="ARBA" id="ARBA00022679"/>
    </source>
</evidence>
<dbReference type="InterPro" id="IPR006370">
    <property type="entry name" value="HB_polyprenyltransferase-like"/>
</dbReference>
<sequence length="304" mass="33775">MALWNRPLFRRMHPYTDLMRLDKPIGSWLLFWPSAWSLAFTPPVSLPLLALFATGAVVMRGAGCTINDLWDQRIDALVERTRKRPLPAGRLSTRQAVVFLGAQLSVGLVILLQLNWTSVAVGAASLLPVALYPLMKRVTYWPQFVLGLTFNWGVLLGWTAQTGTLQLPVVLPLYLAGISWTMLYDTIYALQDIKDDLQVGVKSTAIRFGGNVKRWLCGFAAVSISSFVVAGMQQGMSLFYYAGIAGAAVHMTWQIYTLRPHNVADCLSKFKSNRWLGAIVFAGILLDAAIPYEIAHLVSFRPFL</sequence>
<feature type="transmembrane region" description="Helical" evidence="10">
    <location>
        <begin position="215"/>
        <end position="232"/>
    </location>
</feature>
<dbReference type="FunFam" id="1.20.120.1780:FF:000001">
    <property type="entry name" value="4-hydroxybenzoate octaprenyltransferase"/>
    <property type="match status" value="1"/>
</dbReference>
<keyword evidence="5 10" id="KW-0812">Transmembrane</keyword>
<dbReference type="HAMAP" id="MF_01635">
    <property type="entry name" value="UbiA"/>
    <property type="match status" value="1"/>
</dbReference>
<evidence type="ECO:0000256" key="10">
    <source>
        <dbReference type="HAMAP-Rule" id="MF_03189"/>
    </source>
</evidence>
<keyword evidence="4 10" id="KW-0808">Transferase</keyword>